<protein>
    <submittedName>
        <fullName evidence="2">Uncharacterized protein</fullName>
    </submittedName>
</protein>
<reference evidence="2" key="2">
    <citation type="submission" date="2021-09" db="EMBL/GenBank/DDBJ databases">
        <authorList>
            <person name="Gilroy R."/>
        </authorList>
    </citation>
    <scope>NUCLEOTIDE SEQUENCE</scope>
    <source>
        <strain evidence="2">ChiHjej13B12-9602</strain>
    </source>
</reference>
<gene>
    <name evidence="2" type="ORF">K8V70_09785</name>
</gene>
<keyword evidence="1" id="KW-0812">Transmembrane</keyword>
<evidence type="ECO:0000313" key="2">
    <source>
        <dbReference type="EMBL" id="HJG38126.1"/>
    </source>
</evidence>
<dbReference type="RefSeq" id="WP_273191243.1">
    <property type="nucleotide sequence ID" value="NZ_DYUZ01000035.1"/>
</dbReference>
<evidence type="ECO:0000256" key="1">
    <source>
        <dbReference type="SAM" id="Phobius"/>
    </source>
</evidence>
<reference evidence="2" key="1">
    <citation type="journal article" date="2021" name="PeerJ">
        <title>Extensive microbial diversity within the chicken gut microbiome revealed by metagenomics and culture.</title>
        <authorList>
            <person name="Gilroy R."/>
            <person name="Ravi A."/>
            <person name="Getino M."/>
            <person name="Pursley I."/>
            <person name="Horton D.L."/>
            <person name="Alikhan N.F."/>
            <person name="Baker D."/>
            <person name="Gharbi K."/>
            <person name="Hall N."/>
            <person name="Watson M."/>
            <person name="Adriaenssens E.M."/>
            <person name="Foster-Nyarko E."/>
            <person name="Jarju S."/>
            <person name="Secka A."/>
            <person name="Antonio M."/>
            <person name="Oren A."/>
            <person name="Chaudhuri R.R."/>
            <person name="La Ragione R."/>
            <person name="Hildebrand F."/>
            <person name="Pallen M.J."/>
        </authorList>
    </citation>
    <scope>NUCLEOTIDE SEQUENCE</scope>
    <source>
        <strain evidence="2">ChiHjej13B12-9602</strain>
    </source>
</reference>
<evidence type="ECO:0000313" key="3">
    <source>
        <dbReference type="Proteomes" id="UP000753256"/>
    </source>
</evidence>
<dbReference type="EMBL" id="DYUZ01000035">
    <property type="protein sequence ID" value="HJG38126.1"/>
    <property type="molecule type" value="Genomic_DNA"/>
</dbReference>
<accession>A0A921IX42</accession>
<keyword evidence="1" id="KW-1133">Transmembrane helix</keyword>
<feature type="transmembrane region" description="Helical" evidence="1">
    <location>
        <begin position="28"/>
        <end position="50"/>
    </location>
</feature>
<name>A0A921IX42_9ACTN</name>
<sequence length="214" mass="22815">MPEWASCTCLIGEDEYYRMTALRDSRRLRTAGVGLVIIGAVFSVLGMVMMGSGSGMSAVGIAVVGVLLVAMGAYVLVTGRVLGGAAAHGGQARAYLARHGAAGDPLCYQQTVTVGPDGVTITYGMVGAHPQQLVTKMFPWSEWKAARKSADAVLIERDTHQGGLSDLFGFNYLLRMAERDELDDAFLPVSALVGLTPQEVVDRAQTMIARHRGR</sequence>
<proteinExistence type="predicted"/>
<organism evidence="2 3">
    <name type="scientific">Enorma phocaeensis</name>
    <dbReference type="NCBI Taxonomy" id="1871019"/>
    <lineage>
        <taxon>Bacteria</taxon>
        <taxon>Bacillati</taxon>
        <taxon>Actinomycetota</taxon>
        <taxon>Coriobacteriia</taxon>
        <taxon>Coriobacteriales</taxon>
        <taxon>Coriobacteriaceae</taxon>
        <taxon>Enorma</taxon>
    </lineage>
</organism>
<comment type="caution">
    <text evidence="2">The sequence shown here is derived from an EMBL/GenBank/DDBJ whole genome shotgun (WGS) entry which is preliminary data.</text>
</comment>
<feature type="transmembrane region" description="Helical" evidence="1">
    <location>
        <begin position="56"/>
        <end position="77"/>
    </location>
</feature>
<dbReference type="Proteomes" id="UP000753256">
    <property type="component" value="Unassembled WGS sequence"/>
</dbReference>
<dbReference type="AlphaFoldDB" id="A0A921IX42"/>
<keyword evidence="1" id="KW-0472">Membrane</keyword>